<evidence type="ECO:0000313" key="2">
    <source>
        <dbReference type="Proteomes" id="UP000800038"/>
    </source>
</evidence>
<organism evidence="1 2">
    <name type="scientific">Clathrospora elynae</name>
    <dbReference type="NCBI Taxonomy" id="706981"/>
    <lineage>
        <taxon>Eukaryota</taxon>
        <taxon>Fungi</taxon>
        <taxon>Dikarya</taxon>
        <taxon>Ascomycota</taxon>
        <taxon>Pezizomycotina</taxon>
        <taxon>Dothideomycetes</taxon>
        <taxon>Pleosporomycetidae</taxon>
        <taxon>Pleosporales</taxon>
        <taxon>Diademaceae</taxon>
        <taxon>Clathrospora</taxon>
    </lineage>
</organism>
<evidence type="ECO:0000313" key="1">
    <source>
        <dbReference type="EMBL" id="KAF1940464.1"/>
    </source>
</evidence>
<gene>
    <name evidence="1" type="ORF">EJ02DRAFT_228551</name>
</gene>
<sequence>MARQYLSLTQTCSRLRDESLPLYHAQVDLPVSIHIRYIHPYIHFFLLTPACMLAQTPRTTAKIHVIMREKNAVDTYPLGPLIQLYPRTENARWWDYFCHCVERVFIQVDRGEMEMLYITVGAECALLWMWDEDGGREREMDVGRDKIGLPWGPWIVGRVSS</sequence>
<accession>A0A6A5SLG0</accession>
<dbReference type="EMBL" id="ML976062">
    <property type="protein sequence ID" value="KAF1940464.1"/>
    <property type="molecule type" value="Genomic_DNA"/>
</dbReference>
<name>A0A6A5SLG0_9PLEO</name>
<reference evidence="1" key="1">
    <citation type="journal article" date="2020" name="Stud. Mycol.">
        <title>101 Dothideomycetes genomes: a test case for predicting lifestyles and emergence of pathogens.</title>
        <authorList>
            <person name="Haridas S."/>
            <person name="Albert R."/>
            <person name="Binder M."/>
            <person name="Bloem J."/>
            <person name="Labutti K."/>
            <person name="Salamov A."/>
            <person name="Andreopoulos B."/>
            <person name="Baker S."/>
            <person name="Barry K."/>
            <person name="Bills G."/>
            <person name="Bluhm B."/>
            <person name="Cannon C."/>
            <person name="Castanera R."/>
            <person name="Culley D."/>
            <person name="Daum C."/>
            <person name="Ezra D."/>
            <person name="Gonzalez J."/>
            <person name="Henrissat B."/>
            <person name="Kuo A."/>
            <person name="Liang C."/>
            <person name="Lipzen A."/>
            <person name="Lutzoni F."/>
            <person name="Magnuson J."/>
            <person name="Mondo S."/>
            <person name="Nolan M."/>
            <person name="Ohm R."/>
            <person name="Pangilinan J."/>
            <person name="Park H.-J."/>
            <person name="Ramirez L."/>
            <person name="Alfaro M."/>
            <person name="Sun H."/>
            <person name="Tritt A."/>
            <person name="Yoshinaga Y."/>
            <person name="Zwiers L.-H."/>
            <person name="Turgeon B."/>
            <person name="Goodwin S."/>
            <person name="Spatafora J."/>
            <person name="Crous P."/>
            <person name="Grigoriev I."/>
        </authorList>
    </citation>
    <scope>NUCLEOTIDE SEQUENCE</scope>
    <source>
        <strain evidence="1">CBS 161.51</strain>
    </source>
</reference>
<keyword evidence="2" id="KW-1185">Reference proteome</keyword>
<dbReference type="Proteomes" id="UP000800038">
    <property type="component" value="Unassembled WGS sequence"/>
</dbReference>
<proteinExistence type="predicted"/>
<dbReference type="AlphaFoldDB" id="A0A6A5SLG0"/>
<protein>
    <submittedName>
        <fullName evidence="1">Uncharacterized protein</fullName>
    </submittedName>
</protein>